<keyword evidence="1" id="KW-1133">Transmembrane helix</keyword>
<keyword evidence="1" id="KW-0472">Membrane</keyword>
<reference evidence="2 3" key="1">
    <citation type="submission" date="2015-02" db="EMBL/GenBank/DDBJ databases">
        <title>Genome Sequencing of Rickettsiales.</title>
        <authorList>
            <person name="Daugherty S.C."/>
            <person name="Su Q."/>
            <person name="Abolude K."/>
            <person name="Beier-Sexton M."/>
            <person name="Carlyon J.A."/>
            <person name="Carter R."/>
            <person name="Day N.P."/>
            <person name="Dumler S.J."/>
            <person name="Dyachenko V."/>
            <person name="Godinez A."/>
            <person name="Kurtti T.J."/>
            <person name="Lichay M."/>
            <person name="Mullins K.E."/>
            <person name="Ott S."/>
            <person name="Pappas-Brown V."/>
            <person name="Paris D.H."/>
            <person name="Patel P."/>
            <person name="Richards A.L."/>
            <person name="Sadzewicz L."/>
            <person name="Sears K."/>
            <person name="Seidman D."/>
            <person name="Sengamalay N."/>
            <person name="Stenos J."/>
            <person name="Tallon L.J."/>
            <person name="Vincent G."/>
            <person name="Fraser C.M."/>
            <person name="Munderloh U."/>
            <person name="Dunning-Hotopp J.C."/>
        </authorList>
    </citation>
    <scope>NUCLEOTIDE SEQUENCE [LARGE SCALE GENOMIC DNA]</scope>
    <source>
        <strain evidence="2 3">RAC413</strain>
    </source>
</reference>
<keyword evidence="1" id="KW-0812">Transmembrane</keyword>
<dbReference type="AlphaFoldDB" id="A0A0F3NLG8"/>
<name>A0A0F3NLG8_9RICK</name>
<evidence type="ECO:0000256" key="1">
    <source>
        <dbReference type="SAM" id="Phobius"/>
    </source>
</evidence>
<gene>
    <name evidence="2" type="ORF">NLO413_0284</name>
</gene>
<evidence type="ECO:0000313" key="3">
    <source>
        <dbReference type="Proteomes" id="UP000033562"/>
    </source>
</evidence>
<organism evidence="2 3">
    <name type="scientific">Candidatus Neoehrlichia procyonis str. RAC413</name>
    <dbReference type="NCBI Taxonomy" id="1359163"/>
    <lineage>
        <taxon>Bacteria</taxon>
        <taxon>Pseudomonadati</taxon>
        <taxon>Pseudomonadota</taxon>
        <taxon>Alphaproteobacteria</taxon>
        <taxon>Rickettsiales</taxon>
        <taxon>Anaplasmataceae</taxon>
        <taxon>Candidatus Neoehrlichia</taxon>
    </lineage>
</organism>
<comment type="caution">
    <text evidence="2">The sequence shown here is derived from an EMBL/GenBank/DDBJ whole genome shotgun (WGS) entry which is preliminary data.</text>
</comment>
<protein>
    <submittedName>
        <fullName evidence="2">Putative membrane protein</fullName>
    </submittedName>
</protein>
<evidence type="ECO:0000313" key="2">
    <source>
        <dbReference type="EMBL" id="KJV68913.1"/>
    </source>
</evidence>
<dbReference type="EMBL" id="LANX01000001">
    <property type="protein sequence ID" value="KJV68913.1"/>
    <property type="molecule type" value="Genomic_DNA"/>
</dbReference>
<dbReference type="Proteomes" id="UP000033562">
    <property type="component" value="Unassembled WGS sequence"/>
</dbReference>
<feature type="transmembrane region" description="Helical" evidence="1">
    <location>
        <begin position="49"/>
        <end position="66"/>
    </location>
</feature>
<accession>A0A0F3NLG8</accession>
<feature type="transmembrane region" description="Helical" evidence="1">
    <location>
        <begin position="21"/>
        <end position="43"/>
    </location>
</feature>
<proteinExistence type="predicted"/>
<keyword evidence="3" id="KW-1185">Reference proteome</keyword>
<sequence>MIIIVFLSKQVIICINAYSNIKTIATTFIATLGIILILHGFNIKISNNYLYSMLAFSLTIEIISILKKRTSKLL</sequence>